<dbReference type="GO" id="GO:0006508">
    <property type="term" value="P:proteolysis"/>
    <property type="evidence" value="ECO:0007669"/>
    <property type="project" value="InterPro"/>
</dbReference>
<dbReference type="Pfam" id="PF02163">
    <property type="entry name" value="Peptidase_M50"/>
    <property type="match status" value="1"/>
</dbReference>
<organism evidence="12">
    <name type="scientific">Daphnia pulex</name>
    <name type="common">Water flea</name>
    <dbReference type="NCBI Taxonomy" id="6669"/>
    <lineage>
        <taxon>Eukaryota</taxon>
        <taxon>Metazoa</taxon>
        <taxon>Ecdysozoa</taxon>
        <taxon>Arthropoda</taxon>
        <taxon>Crustacea</taxon>
        <taxon>Branchiopoda</taxon>
        <taxon>Diplostraca</taxon>
        <taxon>Cladocera</taxon>
        <taxon>Anomopoda</taxon>
        <taxon>Daphniidae</taxon>
        <taxon>Daphnia</taxon>
    </lineage>
</organism>
<dbReference type="PANTHER" id="PTHR13325:SF3">
    <property type="entry name" value="MEMBRANE-BOUND TRANSCRIPTION FACTOR SITE-2 PROTEASE"/>
    <property type="match status" value="1"/>
</dbReference>
<dbReference type="OrthoDB" id="69989at2759"/>
<feature type="domain" description="Peptidase M50" evidence="11">
    <location>
        <begin position="129"/>
        <end position="460"/>
    </location>
</feature>
<evidence type="ECO:0000256" key="7">
    <source>
        <dbReference type="ARBA" id="ARBA00023136"/>
    </source>
</evidence>
<feature type="transmembrane region" description="Helical" evidence="10">
    <location>
        <begin position="195"/>
        <end position="217"/>
    </location>
</feature>
<evidence type="ECO:0000256" key="9">
    <source>
        <dbReference type="ARBA" id="ARBA00045828"/>
    </source>
</evidence>
<evidence type="ECO:0000256" key="2">
    <source>
        <dbReference type="ARBA" id="ARBA00004127"/>
    </source>
</evidence>
<dbReference type="PRINTS" id="PR01000">
    <property type="entry name" value="SREBPS2PTASE"/>
</dbReference>
<reference evidence="12" key="1">
    <citation type="submission" date="2018-08" db="EMBL/GenBank/DDBJ databases">
        <authorList>
            <person name="Cornetti L."/>
        </authorList>
    </citation>
    <scope>NUCLEOTIDE SEQUENCE</scope>
    <source>
        <strain evidence="12">PA42</strain>
    </source>
</reference>
<evidence type="ECO:0000256" key="4">
    <source>
        <dbReference type="ARBA" id="ARBA00014400"/>
    </source>
</evidence>
<feature type="transmembrane region" description="Helical" evidence="10">
    <location>
        <begin position="127"/>
        <end position="144"/>
    </location>
</feature>
<gene>
    <name evidence="12" type="primary">EOG090X08FA</name>
</gene>
<evidence type="ECO:0000256" key="8">
    <source>
        <dbReference type="ARBA" id="ARBA00032658"/>
    </source>
</evidence>
<feature type="transmembrane region" description="Helical" evidence="10">
    <location>
        <begin position="73"/>
        <end position="98"/>
    </location>
</feature>
<evidence type="ECO:0000313" key="12">
    <source>
        <dbReference type="EMBL" id="SVE84334.1"/>
    </source>
</evidence>
<keyword evidence="5 10" id="KW-0812">Transmembrane</keyword>
<comment type="catalytic activity">
    <reaction evidence="1">
        <text>Cleaves several transcription factors that are type-2 transmembrane proteins within membrane-spanning domains. Known substrates include sterol regulatory element-binding protein (SREBP) -1, SREBP-2 and forms of the transcriptional activator ATF6. SREBP-2 is cleaved at the site 477-DRSRILL-|-CVLTFLCLSFNPLTSLLQWGGA-505. The residues Asn-Pro, 11 residues distal to the site of cleavage in the membrane-spanning domain, are important for cleavage by S2P endopeptidase. Replacement of either of these residues does not prevent cleavage, but there is no cleavage if both of these residues are replaced.</text>
        <dbReference type="EC" id="3.4.24.85"/>
    </reaction>
</comment>
<comment type="subcellular location">
    <subcellularLocation>
        <location evidence="2">Endomembrane system</location>
        <topology evidence="2">Multi-pass membrane protein</topology>
    </subcellularLocation>
</comment>
<protein>
    <recommendedName>
        <fullName evidence="4">Membrane-bound transcription factor site-2 protease</fullName>
        <ecNumber evidence="3">3.4.24.85</ecNumber>
    </recommendedName>
    <alternativeName>
        <fullName evidence="8">Endopeptidase S2P</fullName>
    </alternativeName>
</protein>
<feature type="transmembrane region" description="Helical" evidence="10">
    <location>
        <begin position="156"/>
        <end position="175"/>
    </location>
</feature>
<evidence type="ECO:0000256" key="10">
    <source>
        <dbReference type="SAM" id="Phobius"/>
    </source>
</evidence>
<evidence type="ECO:0000256" key="3">
    <source>
        <dbReference type="ARBA" id="ARBA00012347"/>
    </source>
</evidence>
<dbReference type="PANTHER" id="PTHR13325">
    <property type="entry name" value="PROTEASE M50 MEMBRANE-BOUND TRANSCRIPTION FACTOR SITE 2 PROTEASE"/>
    <property type="match status" value="1"/>
</dbReference>
<evidence type="ECO:0000259" key="11">
    <source>
        <dbReference type="Pfam" id="PF02163"/>
    </source>
</evidence>
<dbReference type="AlphaFoldDB" id="A0A4Y7MTH1"/>
<evidence type="ECO:0000256" key="1">
    <source>
        <dbReference type="ARBA" id="ARBA00001350"/>
    </source>
</evidence>
<dbReference type="GO" id="GO:0012505">
    <property type="term" value="C:endomembrane system"/>
    <property type="evidence" value="ECO:0007669"/>
    <property type="project" value="UniProtKB-SubCell"/>
</dbReference>
<evidence type="ECO:0000256" key="5">
    <source>
        <dbReference type="ARBA" id="ARBA00022692"/>
    </source>
</evidence>
<comment type="function">
    <text evidence="9">Zinc metalloprotease that mediates intramembrane proteolysis of proteins such as ATF6, ATF6B, SREBF1/SREBP1 and SREBF2/SREBP2. Catalyzes the second step in the proteolytic activation of the sterol regulatory element-binding proteins (SREBPs) SREBF1/SREBP1 and SREBF2/SREBP2: cleaves SREBPs within the first transmembrane segment, thereby releasing the N-terminal segment with a portion of the transmembrane segment attached. Mature N-terminal SREBP fragments shuttle to the nucleus and activate gene transcription. Also mediates the second step in the proteolytic activation of the cyclic AMP-dependent transcription factor ATF-6 (ATF6 and ATF6B). Involved in intramembrane proteolysis during bone formation. In astrocytes and osteoblasts, upon DNA damage and ER stress, mediates the second step of the regulated intramembrane proteolytic activation of the transcription factor CREB3L1, leading to the inhibition of cell-cycle progression.</text>
</comment>
<dbReference type="InterPro" id="IPR001193">
    <property type="entry name" value="MBTPS2"/>
</dbReference>
<feature type="transmembrane region" description="Helical" evidence="10">
    <location>
        <begin position="461"/>
        <end position="483"/>
    </location>
</feature>
<name>A0A4Y7MTH1_DAPPU</name>
<keyword evidence="7 10" id="KW-0472">Membrane</keyword>
<accession>A0A4Y7MTH1</accession>
<dbReference type="EMBL" id="LR014715">
    <property type="protein sequence ID" value="SVE84334.1"/>
    <property type="molecule type" value="mRNA"/>
</dbReference>
<dbReference type="EC" id="3.4.24.85" evidence="3"/>
<evidence type="ECO:0000256" key="6">
    <source>
        <dbReference type="ARBA" id="ARBA00022989"/>
    </source>
</evidence>
<sequence length="484" mass="53628">MDVTTVLGSVILLHTFFYYLDRYLKGKNSQRYASFLNRFPVQIDFMNVRWTTSMFNKALCSWAMMRLKFLSKWYNIGTVITLLLCIPSLILLGSTALVSFANMMDSKKEEAMLQPVLPGVNLPSNDLPYYLITLLVCTVVHEAGHAIAAVSDQVPLVSIGLILWLIIPAAFVELPTSNVVGLSPWKQLKIYCAGVWHNIVLSAMAFAVLMMLPILLIPLFQSGAGVSVVNLNSYSTDGHHDFQVGDQLTQINDCRVTGVESWRLCLTAVLLESSGFCLDNSYLASSSSSDQLGCCNDSELSRSHLCFLSSPNFVPKKYHCLRAREVSQLSSAWCSNHKGCSSVNQSCLMPSFHSESMNETDSSRLIIVKRKSADPVLFAGLPNEIYLSVYVSDYVPRIFIGPQFINFIEHLLRYISSFSAGLAVLNVVPCIFMDGHHIVGALSEIAFEGRGSISMKRQTQYALVFLGTSLVVINITFGVLTLFL</sequence>
<keyword evidence="6 10" id="KW-1133">Transmembrane helix</keyword>
<feature type="transmembrane region" description="Helical" evidence="10">
    <location>
        <begin position="6"/>
        <end position="24"/>
    </location>
</feature>
<dbReference type="GO" id="GO:0016020">
    <property type="term" value="C:membrane"/>
    <property type="evidence" value="ECO:0007669"/>
    <property type="project" value="InterPro"/>
</dbReference>
<proteinExistence type="evidence at transcript level"/>
<dbReference type="InterPro" id="IPR008915">
    <property type="entry name" value="Peptidase_M50"/>
</dbReference>
<dbReference type="GO" id="GO:0004222">
    <property type="term" value="F:metalloendopeptidase activity"/>
    <property type="evidence" value="ECO:0007669"/>
    <property type="project" value="InterPro"/>
</dbReference>